<protein>
    <submittedName>
        <fullName evidence="7">E3 ubiquitin-protein ligase TRIM13-like</fullName>
    </submittedName>
</protein>
<dbReference type="AlphaFoldDB" id="A0AAJ7UHS4"/>
<keyword evidence="2 4" id="KW-0863">Zinc-finger</keyword>
<dbReference type="Proteomes" id="UP001318040">
    <property type="component" value="Chromosome 70"/>
</dbReference>
<keyword evidence="1" id="KW-0479">Metal-binding</keyword>
<dbReference type="PROSITE" id="PS50089">
    <property type="entry name" value="ZF_RING_2"/>
    <property type="match status" value="1"/>
</dbReference>
<dbReference type="KEGG" id="pmrn:116957125"/>
<reference evidence="7" key="1">
    <citation type="submission" date="2025-08" db="UniProtKB">
        <authorList>
            <consortium name="RefSeq"/>
        </authorList>
    </citation>
    <scope>IDENTIFICATION</scope>
    <source>
        <tissue evidence="7">Sperm</tissue>
    </source>
</reference>
<dbReference type="SMART" id="SM00184">
    <property type="entry name" value="RING"/>
    <property type="match status" value="1"/>
</dbReference>
<dbReference type="InterPro" id="IPR001841">
    <property type="entry name" value="Znf_RING"/>
</dbReference>
<keyword evidence="6" id="KW-1185">Reference proteome</keyword>
<dbReference type="Pfam" id="PF13445">
    <property type="entry name" value="zf-RING_UBOX"/>
    <property type="match status" value="1"/>
</dbReference>
<dbReference type="InterPro" id="IPR050143">
    <property type="entry name" value="TRIM/RBCC"/>
</dbReference>
<dbReference type="InterPro" id="IPR027370">
    <property type="entry name" value="Znf-RING_euk"/>
</dbReference>
<evidence type="ECO:0000256" key="3">
    <source>
        <dbReference type="ARBA" id="ARBA00022833"/>
    </source>
</evidence>
<dbReference type="SUPFAM" id="SSF57850">
    <property type="entry name" value="RING/U-box"/>
    <property type="match status" value="1"/>
</dbReference>
<dbReference type="InterPro" id="IPR017907">
    <property type="entry name" value="Znf_RING_CS"/>
</dbReference>
<evidence type="ECO:0000259" key="5">
    <source>
        <dbReference type="PROSITE" id="PS50089"/>
    </source>
</evidence>
<sequence length="406" mass="43358">MEHLEEDLLCPVCFSLFEDPRSLPCAHTFCRPCLEAIFEQAGLGGGAVRAKRPGAAPPRCPACQRPVEAEEARLVPANYALAAVLETFRRGRRAGTHEHPCHEHPSQPASMFCSCERLLVCVRCIAPGGPHAGHAFDSPERAAVREWAQLDALAERLDAGDKWADVRRRISLQERRRTEAAALLSQQEREVQRRLQRLSSSLRSACLRATAAHAALRASVHAAMAGAAGPARELLARRDLALAERRDFGAAHADRDAGASARLSFLRDAGGRRRRLEALCAAAPPRVLALAPGRRPPAETRRFRAWAAAVELLLARAPVEPDARPRVVVEEEEGPYGAGATLLLRLGGDGSALLPFCLGVGARRALGAALAGAAAEARGAAAGFGAGAVAALERRCRGALGHAERR</sequence>
<evidence type="ECO:0000313" key="7">
    <source>
        <dbReference type="RefSeq" id="XP_032834978.1"/>
    </source>
</evidence>
<evidence type="ECO:0000256" key="1">
    <source>
        <dbReference type="ARBA" id="ARBA00022723"/>
    </source>
</evidence>
<dbReference type="SUPFAM" id="SSF57845">
    <property type="entry name" value="B-box zinc-binding domain"/>
    <property type="match status" value="1"/>
</dbReference>
<dbReference type="InterPro" id="IPR013083">
    <property type="entry name" value="Znf_RING/FYVE/PHD"/>
</dbReference>
<name>A0AAJ7UHS4_PETMA</name>
<dbReference type="Gene3D" id="3.30.160.60">
    <property type="entry name" value="Classic Zinc Finger"/>
    <property type="match status" value="1"/>
</dbReference>
<evidence type="ECO:0000313" key="6">
    <source>
        <dbReference type="Proteomes" id="UP001318040"/>
    </source>
</evidence>
<dbReference type="PROSITE" id="PS00518">
    <property type="entry name" value="ZF_RING_1"/>
    <property type="match status" value="1"/>
</dbReference>
<keyword evidence="3" id="KW-0862">Zinc</keyword>
<dbReference type="Gene3D" id="3.30.40.10">
    <property type="entry name" value="Zinc/RING finger domain, C3HC4 (zinc finger)"/>
    <property type="match status" value="1"/>
</dbReference>
<dbReference type="RefSeq" id="XP_032834978.1">
    <property type="nucleotide sequence ID" value="XM_032979087.1"/>
</dbReference>
<dbReference type="GO" id="GO:0008270">
    <property type="term" value="F:zinc ion binding"/>
    <property type="evidence" value="ECO:0007669"/>
    <property type="project" value="UniProtKB-KW"/>
</dbReference>
<feature type="domain" description="RING-type" evidence="5">
    <location>
        <begin position="10"/>
        <end position="64"/>
    </location>
</feature>
<gene>
    <name evidence="7" type="primary">LOC116957125</name>
</gene>
<organism evidence="6 7">
    <name type="scientific">Petromyzon marinus</name>
    <name type="common">Sea lamprey</name>
    <dbReference type="NCBI Taxonomy" id="7757"/>
    <lineage>
        <taxon>Eukaryota</taxon>
        <taxon>Metazoa</taxon>
        <taxon>Chordata</taxon>
        <taxon>Craniata</taxon>
        <taxon>Vertebrata</taxon>
        <taxon>Cyclostomata</taxon>
        <taxon>Hyperoartia</taxon>
        <taxon>Petromyzontiformes</taxon>
        <taxon>Petromyzontidae</taxon>
        <taxon>Petromyzon</taxon>
    </lineage>
</organism>
<dbReference type="PANTHER" id="PTHR24103">
    <property type="entry name" value="E3 UBIQUITIN-PROTEIN LIGASE TRIM"/>
    <property type="match status" value="1"/>
</dbReference>
<proteinExistence type="predicted"/>
<evidence type="ECO:0000256" key="2">
    <source>
        <dbReference type="ARBA" id="ARBA00022771"/>
    </source>
</evidence>
<evidence type="ECO:0000256" key="4">
    <source>
        <dbReference type="PROSITE-ProRule" id="PRU00175"/>
    </source>
</evidence>
<accession>A0AAJ7UHS4</accession>